<dbReference type="Proteomes" id="UP001165648">
    <property type="component" value="Unassembled WGS sequence"/>
</dbReference>
<accession>A0ABT3W5N4</accession>
<evidence type="ECO:0000256" key="7">
    <source>
        <dbReference type="ARBA" id="ARBA00022723"/>
    </source>
</evidence>
<sequence>MLAQPAYMEPTTYRRLRLPHPKKHRRPLQQTTLKHAIHCRGVGLHSGRPVTLRLIPAPAHTGLRFQRLDCPGTPSFRLTPECIINSPLATVASAPGQTGLHIATIEHLLAALHACKIDNLLIQVDDAELPILDGCASSFLFLLEAAGRTALNAPRHVIHICRPVSVQGKNGAYARLAPHHTGHLHLSLSIDFPAPAIGQQSYALTLAKEPFKRDIAFARTFVNYEDIAPLHAQGLALGGTLENALVIQHDHALNPGGMRRPDECVRHKMLDAIGDLYCAGYGLSGQFEGYKTGHALNNQLLRAVLSSRNNWQFIADSAPDLPLPRKNIRLKEKNPLPLENSHAIRKSWSAAS</sequence>
<comment type="caution">
    <text evidence="13">The sequence shown here is derived from an EMBL/GenBank/DDBJ whole genome shotgun (WGS) entry which is preliminary data.</text>
</comment>
<name>A0ABT3W5N4_9PROT</name>
<protein>
    <recommendedName>
        <fullName evidence="4 12">UDP-3-O-acyl-N-acetylglucosamine deacetylase</fullName>
        <shortName evidence="12">UDP-3-O-acyl-GlcNAc deacetylase</shortName>
        <ecNumber evidence="4 12">3.5.1.108</ecNumber>
    </recommendedName>
    <alternativeName>
        <fullName evidence="12">UDP-3-O-[R-3-hydroxymyristoyl]-N-acetylglucosamine deacetylase</fullName>
    </alternativeName>
</protein>
<dbReference type="RefSeq" id="WP_266106492.1">
    <property type="nucleotide sequence ID" value="NZ_JANIDW010000001.1"/>
</dbReference>
<evidence type="ECO:0000256" key="3">
    <source>
        <dbReference type="ARBA" id="ARBA00005002"/>
    </source>
</evidence>
<dbReference type="EMBL" id="JANIDW010000001">
    <property type="protein sequence ID" value="MCX5614367.1"/>
    <property type="molecule type" value="Genomic_DNA"/>
</dbReference>
<comment type="catalytic activity">
    <reaction evidence="11 12">
        <text>a UDP-3-O-[(3R)-3-hydroxyacyl]-N-acetyl-alpha-D-glucosamine + H2O = a UDP-3-O-[(3R)-3-hydroxyacyl]-alpha-D-glucosamine + acetate</text>
        <dbReference type="Rhea" id="RHEA:67816"/>
        <dbReference type="ChEBI" id="CHEBI:15377"/>
        <dbReference type="ChEBI" id="CHEBI:30089"/>
        <dbReference type="ChEBI" id="CHEBI:137740"/>
        <dbReference type="ChEBI" id="CHEBI:173225"/>
        <dbReference type="EC" id="3.5.1.108"/>
    </reaction>
</comment>
<feature type="binding site" evidence="12">
    <location>
        <position position="267"/>
    </location>
    <ligand>
        <name>Zn(2+)</name>
        <dbReference type="ChEBI" id="CHEBI:29105"/>
    </ligand>
</feature>
<dbReference type="Gene3D" id="3.30.230.20">
    <property type="entry name" value="lpxc deacetylase, domain 1"/>
    <property type="match status" value="1"/>
</dbReference>
<comment type="cofactor">
    <cofactor evidence="1 12">
        <name>Zn(2+)</name>
        <dbReference type="ChEBI" id="CHEBI:29105"/>
    </cofactor>
</comment>
<dbReference type="PANTHER" id="PTHR33694:SF1">
    <property type="entry name" value="UDP-3-O-ACYL-N-ACETYLGLUCOSAMINE DEACETYLASE 1, MITOCHONDRIAL-RELATED"/>
    <property type="match status" value="1"/>
</dbReference>
<dbReference type="EC" id="3.5.1.108" evidence="4 12"/>
<dbReference type="InterPro" id="IPR020568">
    <property type="entry name" value="Ribosomal_Su5_D2-typ_SF"/>
</dbReference>
<dbReference type="NCBIfam" id="TIGR00325">
    <property type="entry name" value="lpxC"/>
    <property type="match status" value="1"/>
</dbReference>
<evidence type="ECO:0000256" key="4">
    <source>
        <dbReference type="ARBA" id="ARBA00012745"/>
    </source>
</evidence>
<evidence type="ECO:0000256" key="6">
    <source>
        <dbReference type="ARBA" id="ARBA00022556"/>
    </source>
</evidence>
<feature type="active site" description="Proton donor" evidence="12">
    <location>
        <position position="294"/>
    </location>
</feature>
<evidence type="ECO:0000256" key="10">
    <source>
        <dbReference type="ARBA" id="ARBA00023098"/>
    </source>
</evidence>
<dbReference type="GO" id="GO:0103117">
    <property type="term" value="F:UDP-3-O-acyl-N-acetylglucosamine deacetylase activity"/>
    <property type="evidence" value="ECO:0007669"/>
    <property type="project" value="UniProtKB-EC"/>
</dbReference>
<dbReference type="SUPFAM" id="SSF54211">
    <property type="entry name" value="Ribosomal protein S5 domain 2-like"/>
    <property type="match status" value="2"/>
</dbReference>
<evidence type="ECO:0000256" key="8">
    <source>
        <dbReference type="ARBA" id="ARBA00022801"/>
    </source>
</evidence>
<reference evidence="13 14" key="1">
    <citation type="submission" date="2022-07" db="EMBL/GenBank/DDBJ databases">
        <title>Bombella genomes.</title>
        <authorList>
            <person name="Harer L."/>
            <person name="Styblova S."/>
            <person name="Ehrmann M."/>
        </authorList>
    </citation>
    <scope>NUCLEOTIDE SEQUENCE [LARGE SCALE GENOMIC DNA]</scope>
    <source>
        <strain evidence="13 14">TMW 2.2558</strain>
    </source>
</reference>
<dbReference type="InterPro" id="IPR011334">
    <property type="entry name" value="UDP-acyl_GlcNac_deAcase_C"/>
</dbReference>
<comment type="similarity">
    <text evidence="12">Belongs to the LpxC family.</text>
</comment>
<comment type="pathway">
    <text evidence="3 12">Glycolipid biosynthesis; lipid IV(A) biosynthesis; lipid IV(A) from (3R)-3-hydroxytetradecanoyl-[acyl-carrier-protein] and UDP-N-acetyl-alpha-D-glucosamine: step 2/6.</text>
</comment>
<feature type="binding site" evidence="12">
    <location>
        <position position="271"/>
    </location>
    <ligand>
        <name>Zn(2+)</name>
        <dbReference type="ChEBI" id="CHEBI:29105"/>
    </ligand>
</feature>
<dbReference type="HAMAP" id="MF_00388">
    <property type="entry name" value="LpxC"/>
    <property type="match status" value="1"/>
</dbReference>
<dbReference type="InterPro" id="IPR015870">
    <property type="entry name" value="UDP-acyl_N-AcGlcN_deAcase_N"/>
</dbReference>
<keyword evidence="7 12" id="KW-0479">Metal-binding</keyword>
<proteinExistence type="inferred from homology"/>
<evidence type="ECO:0000313" key="13">
    <source>
        <dbReference type="EMBL" id="MCX5614367.1"/>
    </source>
</evidence>
<dbReference type="PANTHER" id="PTHR33694">
    <property type="entry name" value="UDP-3-O-ACYL-N-ACETYLGLUCOSAMINE DEACETYLASE 1, MITOCHONDRIAL-RELATED"/>
    <property type="match status" value="1"/>
</dbReference>
<keyword evidence="6 12" id="KW-0441">Lipid A biosynthesis</keyword>
<evidence type="ECO:0000256" key="11">
    <source>
        <dbReference type="ARBA" id="ARBA00024535"/>
    </source>
</evidence>
<keyword evidence="5 12" id="KW-0444">Lipid biosynthesis</keyword>
<evidence type="ECO:0000256" key="2">
    <source>
        <dbReference type="ARBA" id="ARBA00002923"/>
    </source>
</evidence>
<dbReference type="Gene3D" id="3.30.1700.10">
    <property type="entry name" value="lpxc deacetylase, domain 2"/>
    <property type="match status" value="1"/>
</dbReference>
<evidence type="ECO:0000256" key="9">
    <source>
        <dbReference type="ARBA" id="ARBA00022833"/>
    </source>
</evidence>
<keyword evidence="14" id="KW-1185">Reference proteome</keyword>
<organism evidence="13 14">
    <name type="scientific">Bombella saccharophila</name>
    <dbReference type="NCBI Taxonomy" id="2967338"/>
    <lineage>
        <taxon>Bacteria</taxon>
        <taxon>Pseudomonadati</taxon>
        <taxon>Pseudomonadota</taxon>
        <taxon>Alphaproteobacteria</taxon>
        <taxon>Acetobacterales</taxon>
        <taxon>Acetobacteraceae</taxon>
        <taxon>Bombella</taxon>
    </lineage>
</organism>
<feature type="binding site" evidence="12">
    <location>
        <position position="107"/>
    </location>
    <ligand>
        <name>Zn(2+)</name>
        <dbReference type="ChEBI" id="CHEBI:29105"/>
    </ligand>
</feature>
<evidence type="ECO:0000256" key="5">
    <source>
        <dbReference type="ARBA" id="ARBA00022516"/>
    </source>
</evidence>
<evidence type="ECO:0000256" key="12">
    <source>
        <dbReference type="HAMAP-Rule" id="MF_00388"/>
    </source>
</evidence>
<comment type="function">
    <text evidence="2 12">Catalyzes the hydrolysis of UDP-3-O-myristoyl-N-acetylglucosamine to form UDP-3-O-myristoylglucosamine and acetate, the committed step in lipid A biosynthesis.</text>
</comment>
<evidence type="ECO:0000313" key="14">
    <source>
        <dbReference type="Proteomes" id="UP001165648"/>
    </source>
</evidence>
<keyword evidence="9 12" id="KW-0862">Zinc</keyword>
<keyword evidence="8 12" id="KW-0378">Hydrolase</keyword>
<dbReference type="InterPro" id="IPR004463">
    <property type="entry name" value="UDP-acyl_GlcNac_deAcase"/>
</dbReference>
<gene>
    <name evidence="12 13" type="primary">lpxC</name>
    <name evidence="13" type="ORF">NQF64_03785</name>
</gene>
<evidence type="ECO:0000256" key="1">
    <source>
        <dbReference type="ARBA" id="ARBA00001947"/>
    </source>
</evidence>
<dbReference type="Pfam" id="PF03331">
    <property type="entry name" value="LpxC"/>
    <property type="match status" value="1"/>
</dbReference>
<keyword evidence="10 12" id="KW-0443">Lipid metabolism</keyword>